<keyword evidence="3" id="KW-1185">Reference proteome</keyword>
<dbReference type="Proteomes" id="UP000315783">
    <property type="component" value="Unassembled WGS sequence"/>
</dbReference>
<dbReference type="OrthoDB" id="3050608at2759"/>
<protein>
    <submittedName>
        <fullName evidence="2">Uncharacterized protein</fullName>
    </submittedName>
</protein>
<organism evidence="2 3">
    <name type="scientific">Cordyceps javanica</name>
    <dbReference type="NCBI Taxonomy" id="43265"/>
    <lineage>
        <taxon>Eukaryota</taxon>
        <taxon>Fungi</taxon>
        <taxon>Dikarya</taxon>
        <taxon>Ascomycota</taxon>
        <taxon>Pezizomycotina</taxon>
        <taxon>Sordariomycetes</taxon>
        <taxon>Hypocreomycetidae</taxon>
        <taxon>Hypocreales</taxon>
        <taxon>Cordycipitaceae</taxon>
        <taxon>Cordyceps</taxon>
    </lineage>
</organism>
<dbReference type="AlphaFoldDB" id="A0A545UU18"/>
<sequence>MDFIKKAAGDALNKGNSGSNNQQNQGGDSNQQQNQNQGGDNQQQQGGSSTDPGKEDYLDKGIGFASKKAGYNIDRNTEEKIGDGMRNAYEKYSGNKVPEKFSN</sequence>
<accession>A0A545UU18</accession>
<evidence type="ECO:0000313" key="2">
    <source>
        <dbReference type="EMBL" id="TQV92958.1"/>
    </source>
</evidence>
<proteinExistence type="predicted"/>
<feature type="compositionally biased region" description="Low complexity" evidence="1">
    <location>
        <begin position="15"/>
        <end position="49"/>
    </location>
</feature>
<evidence type="ECO:0000313" key="3">
    <source>
        <dbReference type="Proteomes" id="UP000315783"/>
    </source>
</evidence>
<reference evidence="2 3" key="1">
    <citation type="journal article" date="2019" name="Appl. Microbiol. Biotechnol.">
        <title>Genome sequence of Isaria javanica and comparative genome analysis insights into family S53 peptidase evolution in fungal entomopathogens.</title>
        <authorList>
            <person name="Lin R."/>
            <person name="Zhang X."/>
            <person name="Xin B."/>
            <person name="Zou M."/>
            <person name="Gao Y."/>
            <person name="Qin F."/>
            <person name="Hu Q."/>
            <person name="Xie B."/>
            <person name="Cheng X."/>
        </authorList>
    </citation>
    <scope>NUCLEOTIDE SEQUENCE [LARGE SCALE GENOMIC DNA]</scope>
    <source>
        <strain evidence="2 3">IJ1G</strain>
    </source>
</reference>
<feature type="region of interest" description="Disordered" evidence="1">
    <location>
        <begin position="1"/>
        <end position="80"/>
    </location>
</feature>
<evidence type="ECO:0000256" key="1">
    <source>
        <dbReference type="SAM" id="MobiDB-lite"/>
    </source>
</evidence>
<name>A0A545UU18_9HYPO</name>
<gene>
    <name evidence="2" type="ORF">IF1G_08261</name>
</gene>
<dbReference type="EMBL" id="SPUK01000013">
    <property type="protein sequence ID" value="TQV92958.1"/>
    <property type="molecule type" value="Genomic_DNA"/>
</dbReference>
<comment type="caution">
    <text evidence="2">The sequence shown here is derived from an EMBL/GenBank/DDBJ whole genome shotgun (WGS) entry which is preliminary data.</text>
</comment>